<accession>A0A2P2JJT3</accession>
<name>A0A2P2JJT3_RHIMU</name>
<reference evidence="1" key="1">
    <citation type="submission" date="2018-02" db="EMBL/GenBank/DDBJ databases">
        <title>Rhizophora mucronata_Transcriptome.</title>
        <authorList>
            <person name="Meera S.P."/>
            <person name="Sreeshan A."/>
            <person name="Augustine A."/>
        </authorList>
    </citation>
    <scope>NUCLEOTIDE SEQUENCE</scope>
    <source>
        <tissue evidence="1">Leaf</tissue>
    </source>
</reference>
<sequence>MLSFSSYRWSPIQVTLLISSYSFNTKQQQQGPLIRPHNLALRSCCFNKGRMYSW</sequence>
<proteinExistence type="predicted"/>
<organism evidence="1">
    <name type="scientific">Rhizophora mucronata</name>
    <name type="common">Asiatic mangrove</name>
    <dbReference type="NCBI Taxonomy" id="61149"/>
    <lineage>
        <taxon>Eukaryota</taxon>
        <taxon>Viridiplantae</taxon>
        <taxon>Streptophyta</taxon>
        <taxon>Embryophyta</taxon>
        <taxon>Tracheophyta</taxon>
        <taxon>Spermatophyta</taxon>
        <taxon>Magnoliopsida</taxon>
        <taxon>eudicotyledons</taxon>
        <taxon>Gunneridae</taxon>
        <taxon>Pentapetalae</taxon>
        <taxon>rosids</taxon>
        <taxon>fabids</taxon>
        <taxon>Malpighiales</taxon>
        <taxon>Rhizophoraceae</taxon>
        <taxon>Rhizophora</taxon>
    </lineage>
</organism>
<dbReference type="AlphaFoldDB" id="A0A2P2JJT3"/>
<dbReference type="EMBL" id="GGEC01013264">
    <property type="protein sequence ID" value="MBW93747.1"/>
    <property type="molecule type" value="Transcribed_RNA"/>
</dbReference>
<evidence type="ECO:0000313" key="1">
    <source>
        <dbReference type="EMBL" id="MBW93747.1"/>
    </source>
</evidence>
<protein>
    <submittedName>
        <fullName evidence="1">Uncharacterized protein</fullName>
    </submittedName>
</protein>